<reference evidence="2" key="1">
    <citation type="submission" date="2020-02" db="EMBL/GenBank/DDBJ databases">
        <authorList>
            <person name="Meier V. D."/>
        </authorList>
    </citation>
    <scope>NUCLEOTIDE SEQUENCE</scope>
    <source>
        <strain evidence="2">AVDCRST_MAG11</strain>
    </source>
</reference>
<sequence length="44" mass="4839">ETDDRHGGGGASPHRGRSRPDPARGRFGGPPRRAGRRRGRHRGR</sequence>
<dbReference type="AlphaFoldDB" id="A0A6J4MAK7"/>
<dbReference type="EMBL" id="CADCTU010000786">
    <property type="protein sequence ID" value="CAA9353644.1"/>
    <property type="molecule type" value="Genomic_DNA"/>
</dbReference>
<organism evidence="2">
    <name type="scientific">uncultured Gemmatimonadaceae bacterium</name>
    <dbReference type="NCBI Taxonomy" id="246130"/>
    <lineage>
        <taxon>Bacteria</taxon>
        <taxon>Pseudomonadati</taxon>
        <taxon>Gemmatimonadota</taxon>
        <taxon>Gemmatimonadia</taxon>
        <taxon>Gemmatimonadales</taxon>
        <taxon>Gemmatimonadaceae</taxon>
        <taxon>environmental samples</taxon>
    </lineage>
</organism>
<evidence type="ECO:0000256" key="1">
    <source>
        <dbReference type="SAM" id="MobiDB-lite"/>
    </source>
</evidence>
<name>A0A6J4MAK7_9BACT</name>
<feature type="compositionally biased region" description="Basic residues" evidence="1">
    <location>
        <begin position="33"/>
        <end position="44"/>
    </location>
</feature>
<gene>
    <name evidence="2" type="ORF">AVDCRST_MAG11-3685</name>
</gene>
<feature type="non-terminal residue" evidence="2">
    <location>
        <position position="44"/>
    </location>
</feature>
<protein>
    <submittedName>
        <fullName evidence="2">Uncharacterized protein</fullName>
    </submittedName>
</protein>
<evidence type="ECO:0000313" key="2">
    <source>
        <dbReference type="EMBL" id="CAA9353644.1"/>
    </source>
</evidence>
<accession>A0A6J4MAK7</accession>
<feature type="region of interest" description="Disordered" evidence="1">
    <location>
        <begin position="1"/>
        <end position="44"/>
    </location>
</feature>
<proteinExistence type="predicted"/>
<feature type="non-terminal residue" evidence="2">
    <location>
        <position position="1"/>
    </location>
</feature>